<gene>
    <name evidence="9" type="ORF">Pla175_13440</name>
</gene>
<keyword evidence="3" id="KW-1003">Cell membrane</keyword>
<evidence type="ECO:0000313" key="9">
    <source>
        <dbReference type="EMBL" id="QDU87976.1"/>
    </source>
</evidence>
<dbReference type="AlphaFoldDB" id="A0A518D919"/>
<evidence type="ECO:0000256" key="6">
    <source>
        <dbReference type="ARBA" id="ARBA00023136"/>
    </source>
</evidence>
<dbReference type="InterPro" id="IPR003400">
    <property type="entry name" value="ExbD"/>
</dbReference>
<dbReference type="RefSeq" id="WP_145282402.1">
    <property type="nucleotide sequence ID" value="NZ_CP036291.1"/>
</dbReference>
<evidence type="ECO:0000256" key="3">
    <source>
        <dbReference type="ARBA" id="ARBA00022475"/>
    </source>
</evidence>
<evidence type="ECO:0000256" key="8">
    <source>
        <dbReference type="SAM" id="Phobius"/>
    </source>
</evidence>
<keyword evidence="7" id="KW-0813">Transport</keyword>
<dbReference type="PANTHER" id="PTHR30558:SF3">
    <property type="entry name" value="BIOPOLYMER TRANSPORT PROTEIN EXBD-RELATED"/>
    <property type="match status" value="1"/>
</dbReference>
<name>A0A518D919_9BACT</name>
<keyword evidence="6 8" id="KW-0472">Membrane</keyword>
<dbReference type="OrthoDB" id="9793581at2"/>
<dbReference type="KEGG" id="pnd:Pla175_13440"/>
<dbReference type="PANTHER" id="PTHR30558">
    <property type="entry name" value="EXBD MEMBRANE COMPONENT OF PMF-DRIVEN MACROMOLECULE IMPORT SYSTEM"/>
    <property type="match status" value="1"/>
</dbReference>
<dbReference type="Gene3D" id="3.30.420.270">
    <property type="match status" value="1"/>
</dbReference>
<keyword evidence="5 8" id="KW-1133">Transmembrane helix</keyword>
<keyword evidence="4 7" id="KW-0812">Transmembrane</keyword>
<dbReference type="Pfam" id="PF02472">
    <property type="entry name" value="ExbD"/>
    <property type="match status" value="1"/>
</dbReference>
<reference evidence="9 10" key="1">
    <citation type="submission" date="2019-02" db="EMBL/GenBank/DDBJ databases">
        <title>Deep-cultivation of Planctomycetes and their phenomic and genomic characterization uncovers novel biology.</title>
        <authorList>
            <person name="Wiegand S."/>
            <person name="Jogler M."/>
            <person name="Boedeker C."/>
            <person name="Pinto D."/>
            <person name="Vollmers J."/>
            <person name="Rivas-Marin E."/>
            <person name="Kohn T."/>
            <person name="Peeters S.H."/>
            <person name="Heuer A."/>
            <person name="Rast P."/>
            <person name="Oberbeckmann S."/>
            <person name="Bunk B."/>
            <person name="Jeske O."/>
            <person name="Meyerdierks A."/>
            <person name="Storesund J.E."/>
            <person name="Kallscheuer N."/>
            <person name="Luecker S."/>
            <person name="Lage O.M."/>
            <person name="Pohl T."/>
            <person name="Merkel B.J."/>
            <person name="Hornburger P."/>
            <person name="Mueller R.-W."/>
            <person name="Bruemmer F."/>
            <person name="Labrenz M."/>
            <person name="Spormann A.M."/>
            <person name="Op den Camp H."/>
            <person name="Overmann J."/>
            <person name="Amann R."/>
            <person name="Jetten M.S.M."/>
            <person name="Mascher T."/>
            <person name="Medema M.H."/>
            <person name="Devos D.P."/>
            <person name="Kaster A.-K."/>
            <person name="Ovreas L."/>
            <person name="Rohde M."/>
            <person name="Galperin M.Y."/>
            <person name="Jogler C."/>
        </authorList>
    </citation>
    <scope>NUCLEOTIDE SEQUENCE [LARGE SCALE GENOMIC DNA]</scope>
    <source>
        <strain evidence="9 10">Pla175</strain>
    </source>
</reference>
<dbReference type="EMBL" id="CP036291">
    <property type="protein sequence ID" value="QDU87976.1"/>
    <property type="molecule type" value="Genomic_DNA"/>
</dbReference>
<keyword evidence="10" id="KW-1185">Reference proteome</keyword>
<comment type="subcellular location">
    <subcellularLocation>
        <location evidence="1">Cell membrane</location>
        <topology evidence="1">Single-pass membrane protein</topology>
    </subcellularLocation>
    <subcellularLocation>
        <location evidence="7">Cell membrane</location>
        <topology evidence="7">Single-pass type II membrane protein</topology>
    </subcellularLocation>
</comment>
<protein>
    <submittedName>
        <fullName evidence="9">Biopolymer transport protein ExbD</fullName>
    </submittedName>
</protein>
<accession>A0A518D919</accession>
<dbReference type="GO" id="GO:0005886">
    <property type="term" value="C:plasma membrane"/>
    <property type="evidence" value="ECO:0007669"/>
    <property type="project" value="UniProtKB-SubCell"/>
</dbReference>
<evidence type="ECO:0000256" key="5">
    <source>
        <dbReference type="ARBA" id="ARBA00022989"/>
    </source>
</evidence>
<evidence type="ECO:0000256" key="1">
    <source>
        <dbReference type="ARBA" id="ARBA00004162"/>
    </source>
</evidence>
<keyword evidence="7" id="KW-0653">Protein transport</keyword>
<feature type="transmembrane region" description="Helical" evidence="8">
    <location>
        <begin position="12"/>
        <end position="32"/>
    </location>
</feature>
<evidence type="ECO:0000256" key="2">
    <source>
        <dbReference type="ARBA" id="ARBA00005811"/>
    </source>
</evidence>
<comment type="similarity">
    <text evidence="2 7">Belongs to the ExbD/TolR family.</text>
</comment>
<dbReference type="GO" id="GO:0022857">
    <property type="term" value="F:transmembrane transporter activity"/>
    <property type="evidence" value="ECO:0007669"/>
    <property type="project" value="InterPro"/>
</dbReference>
<evidence type="ECO:0000313" key="10">
    <source>
        <dbReference type="Proteomes" id="UP000317429"/>
    </source>
</evidence>
<proteinExistence type="inferred from homology"/>
<organism evidence="9 10">
    <name type="scientific">Pirellulimonas nuda</name>
    <dbReference type="NCBI Taxonomy" id="2528009"/>
    <lineage>
        <taxon>Bacteria</taxon>
        <taxon>Pseudomonadati</taxon>
        <taxon>Planctomycetota</taxon>
        <taxon>Planctomycetia</taxon>
        <taxon>Pirellulales</taxon>
        <taxon>Lacipirellulaceae</taxon>
        <taxon>Pirellulimonas</taxon>
    </lineage>
</organism>
<evidence type="ECO:0000256" key="4">
    <source>
        <dbReference type="ARBA" id="ARBA00022692"/>
    </source>
</evidence>
<dbReference type="Proteomes" id="UP000317429">
    <property type="component" value="Chromosome"/>
</dbReference>
<dbReference type="GO" id="GO:0015031">
    <property type="term" value="P:protein transport"/>
    <property type="evidence" value="ECO:0007669"/>
    <property type="project" value="UniProtKB-KW"/>
</dbReference>
<evidence type="ECO:0000256" key="7">
    <source>
        <dbReference type="RuleBase" id="RU003879"/>
    </source>
</evidence>
<sequence>MPLKMQQQDELQLNLTSMIDVVFLLLIFFMVASKFVEAERSIDVKLPRVDASSQPAQRDAPHHVVLDADGRMQLDGGQVDLAALRQTLTAKVQQTGDVGVIIDGDARAAFQHVAAAMAACREAGVTDVSVTVELAGGPINRK</sequence>